<evidence type="ECO:0000313" key="1">
    <source>
        <dbReference type="EMBL" id="SIT41675.1"/>
    </source>
</evidence>
<protein>
    <submittedName>
        <fullName evidence="1">Uncharacterized protein</fullName>
    </submittedName>
</protein>
<dbReference type="Proteomes" id="UP000187012">
    <property type="component" value="Unassembled WGS sequence"/>
</dbReference>
<proteinExistence type="predicted"/>
<gene>
    <name evidence="1" type="ORF">BN2475_310152</name>
</gene>
<keyword evidence="2" id="KW-1185">Reference proteome</keyword>
<sequence>MRAETLLFGDMQGAGLSAPCERDGEAATKLKYRSAILNGAMSAMREEQVAFRCWLTYLFHASKKMPFSRRLNGIEPCRRALHGLSRSA</sequence>
<accession>A0A1N7S2Q1</accession>
<dbReference type="STRING" id="1247936.BN2475_310152"/>
<dbReference type="EMBL" id="CYGX02000031">
    <property type="protein sequence ID" value="SIT41675.1"/>
    <property type="molecule type" value="Genomic_DNA"/>
</dbReference>
<name>A0A1N7S2Q1_9BURK</name>
<organism evidence="1 2">
    <name type="scientific">Paraburkholderia ribeironis</name>
    <dbReference type="NCBI Taxonomy" id="1247936"/>
    <lineage>
        <taxon>Bacteria</taxon>
        <taxon>Pseudomonadati</taxon>
        <taxon>Pseudomonadota</taxon>
        <taxon>Betaproteobacteria</taxon>
        <taxon>Burkholderiales</taxon>
        <taxon>Burkholderiaceae</taxon>
        <taxon>Paraburkholderia</taxon>
    </lineage>
</organism>
<reference evidence="1 2" key="1">
    <citation type="submission" date="2016-12" db="EMBL/GenBank/DDBJ databases">
        <authorList>
            <person name="Song W.-J."/>
            <person name="Kurnit D.M."/>
        </authorList>
    </citation>
    <scope>NUCLEOTIDE SEQUENCE [LARGE SCALE GENOMIC DNA]</scope>
    <source>
        <strain evidence="1 2">STM7296</strain>
    </source>
</reference>
<evidence type="ECO:0000313" key="2">
    <source>
        <dbReference type="Proteomes" id="UP000187012"/>
    </source>
</evidence>
<dbReference type="AlphaFoldDB" id="A0A1N7S2Q1"/>